<protein>
    <submittedName>
        <fullName evidence="12">Cytochrome p450</fullName>
    </submittedName>
</protein>
<sequence length="516" mass="57919">MSSSSSIPLTAGLAGVLVTLFILFRKPKASTASLPPGPKPVPVVGNVRDLTAKELWLPAAEWAKQYGDVVYLHVLGQGLVFLNSPEAALELLDKRGSIYSDKPSLMMAGELCGCKNMVAFTGYNDQSKRQRKLIHKAFGLPIIPSYHPLIQSETYDFLRRLVASPASYVAHTRRYAGGLTLRVVYGYEAASYDDKFLALAEECVNILANRIASGGGIWPVDIFPSLQYLPTWAPGAGFKRKAAEWKAKMEEFVDKPYEYVQNSMKSGNYKPSFCSTLLEEDNKSTQEFEFDLKWTANSMYSASMDTTMTTVSHFLLAMMAHPEVLAKAQKELDAAVGSERLPTFSDRPNLPYIEAILDETLRWGVPVPLNLPHRLMEDDVYNGMYIPKGSLVFGNIWAILRDERIYPNPSAFIPERFLEKVDPATEQRRDPRKYVFGFGRRKCPGMNLVESSIWLLMTCMIATLDISKAVDEFGNVVEPKVDFENPIFRIPNPFECDIRPRSEQALKLIQQSELPL</sequence>
<dbReference type="InterPro" id="IPR017972">
    <property type="entry name" value="Cyt_P450_CS"/>
</dbReference>
<feature type="binding site" description="axial binding residue" evidence="9">
    <location>
        <position position="443"/>
    </location>
    <ligand>
        <name>heme</name>
        <dbReference type="ChEBI" id="CHEBI:30413"/>
    </ligand>
    <ligandPart>
        <name>Fe</name>
        <dbReference type="ChEBI" id="CHEBI:18248"/>
    </ligandPart>
</feature>
<evidence type="ECO:0000256" key="4">
    <source>
        <dbReference type="ARBA" id="ARBA00022617"/>
    </source>
</evidence>
<dbReference type="PANTHER" id="PTHR46300:SF7">
    <property type="entry name" value="P450, PUTATIVE (EUROFUNG)-RELATED"/>
    <property type="match status" value="1"/>
</dbReference>
<comment type="cofactor">
    <cofactor evidence="1 9">
        <name>heme</name>
        <dbReference type="ChEBI" id="CHEBI:30413"/>
    </cofactor>
</comment>
<evidence type="ECO:0000256" key="9">
    <source>
        <dbReference type="PIRSR" id="PIRSR602401-1"/>
    </source>
</evidence>
<dbReference type="GO" id="GO:0005506">
    <property type="term" value="F:iron ion binding"/>
    <property type="evidence" value="ECO:0007669"/>
    <property type="project" value="InterPro"/>
</dbReference>
<evidence type="ECO:0000256" key="5">
    <source>
        <dbReference type="ARBA" id="ARBA00022723"/>
    </source>
</evidence>
<evidence type="ECO:0000256" key="1">
    <source>
        <dbReference type="ARBA" id="ARBA00001971"/>
    </source>
</evidence>
<comment type="caution">
    <text evidence="12">The sequence shown here is derived from an EMBL/GenBank/DDBJ whole genome shotgun (WGS) entry which is preliminary data.</text>
</comment>
<keyword evidence="4 9" id="KW-0349">Heme</keyword>
<dbReference type="CDD" id="cd11065">
    <property type="entry name" value="CYP64-like"/>
    <property type="match status" value="1"/>
</dbReference>
<keyword evidence="6 10" id="KW-0560">Oxidoreductase</keyword>
<evidence type="ECO:0000256" key="6">
    <source>
        <dbReference type="ARBA" id="ARBA00023002"/>
    </source>
</evidence>
<reference evidence="12" key="1">
    <citation type="submission" date="2022-07" db="EMBL/GenBank/DDBJ databases">
        <title>The genome of Lyophyllum shimeji provides insight into the initial evolution of ectomycorrhizal fungal genome.</title>
        <authorList>
            <person name="Kobayashi Y."/>
            <person name="Shibata T."/>
            <person name="Hirakawa H."/>
            <person name="Shigenobu S."/>
            <person name="Nishiyama T."/>
            <person name="Yamada A."/>
            <person name="Hasebe M."/>
            <person name="Kawaguchi M."/>
        </authorList>
    </citation>
    <scope>NUCLEOTIDE SEQUENCE</scope>
    <source>
        <strain evidence="12">AT787</strain>
    </source>
</reference>
<dbReference type="Gene3D" id="1.10.630.10">
    <property type="entry name" value="Cytochrome P450"/>
    <property type="match status" value="1"/>
</dbReference>
<keyword evidence="5 9" id="KW-0479">Metal-binding</keyword>
<organism evidence="12 13">
    <name type="scientific">Lyophyllum shimeji</name>
    <name type="common">Hon-shimeji</name>
    <name type="synonym">Tricholoma shimeji</name>
    <dbReference type="NCBI Taxonomy" id="47721"/>
    <lineage>
        <taxon>Eukaryota</taxon>
        <taxon>Fungi</taxon>
        <taxon>Dikarya</taxon>
        <taxon>Basidiomycota</taxon>
        <taxon>Agaricomycotina</taxon>
        <taxon>Agaricomycetes</taxon>
        <taxon>Agaricomycetidae</taxon>
        <taxon>Agaricales</taxon>
        <taxon>Tricholomatineae</taxon>
        <taxon>Lyophyllaceae</taxon>
        <taxon>Lyophyllum</taxon>
    </lineage>
</organism>
<dbReference type="GO" id="GO:0004497">
    <property type="term" value="F:monooxygenase activity"/>
    <property type="evidence" value="ECO:0007669"/>
    <property type="project" value="UniProtKB-KW"/>
</dbReference>
<dbReference type="Proteomes" id="UP001063166">
    <property type="component" value="Unassembled WGS sequence"/>
</dbReference>
<keyword evidence="13" id="KW-1185">Reference proteome</keyword>
<evidence type="ECO:0000313" key="13">
    <source>
        <dbReference type="Proteomes" id="UP001063166"/>
    </source>
</evidence>
<comment type="pathway">
    <text evidence="2">Secondary metabolite biosynthesis.</text>
</comment>
<evidence type="ECO:0000256" key="10">
    <source>
        <dbReference type="RuleBase" id="RU000461"/>
    </source>
</evidence>
<proteinExistence type="inferred from homology"/>
<evidence type="ECO:0000256" key="2">
    <source>
        <dbReference type="ARBA" id="ARBA00005179"/>
    </source>
</evidence>
<dbReference type="PRINTS" id="PR00463">
    <property type="entry name" value="EP450I"/>
</dbReference>
<dbReference type="InterPro" id="IPR001128">
    <property type="entry name" value="Cyt_P450"/>
</dbReference>
<keyword evidence="11" id="KW-1133">Transmembrane helix</keyword>
<keyword evidence="7 9" id="KW-0408">Iron</keyword>
<dbReference type="InterPro" id="IPR036396">
    <property type="entry name" value="Cyt_P450_sf"/>
</dbReference>
<dbReference type="EMBL" id="BRPK01000009">
    <property type="protein sequence ID" value="GLB41283.1"/>
    <property type="molecule type" value="Genomic_DNA"/>
</dbReference>
<keyword evidence="11" id="KW-0472">Membrane</keyword>
<dbReference type="AlphaFoldDB" id="A0A9P3PTG8"/>
<dbReference type="InterPro" id="IPR002401">
    <property type="entry name" value="Cyt_P450_E_grp-I"/>
</dbReference>
<dbReference type="GO" id="GO:0016705">
    <property type="term" value="F:oxidoreductase activity, acting on paired donors, with incorporation or reduction of molecular oxygen"/>
    <property type="evidence" value="ECO:0007669"/>
    <property type="project" value="InterPro"/>
</dbReference>
<evidence type="ECO:0000256" key="11">
    <source>
        <dbReference type="SAM" id="Phobius"/>
    </source>
</evidence>
<comment type="similarity">
    <text evidence="3 10">Belongs to the cytochrome P450 family.</text>
</comment>
<dbReference type="PANTHER" id="PTHR46300">
    <property type="entry name" value="P450, PUTATIVE (EUROFUNG)-RELATED-RELATED"/>
    <property type="match status" value="1"/>
</dbReference>
<keyword evidence="8 10" id="KW-0503">Monooxygenase</keyword>
<evidence type="ECO:0000256" key="8">
    <source>
        <dbReference type="ARBA" id="ARBA00023033"/>
    </source>
</evidence>
<accession>A0A9P3PTG8</accession>
<evidence type="ECO:0000256" key="3">
    <source>
        <dbReference type="ARBA" id="ARBA00010617"/>
    </source>
</evidence>
<dbReference type="Pfam" id="PF00067">
    <property type="entry name" value="p450"/>
    <property type="match status" value="1"/>
</dbReference>
<name>A0A9P3PTG8_LYOSH</name>
<dbReference type="GO" id="GO:0020037">
    <property type="term" value="F:heme binding"/>
    <property type="evidence" value="ECO:0007669"/>
    <property type="project" value="InterPro"/>
</dbReference>
<dbReference type="PROSITE" id="PS00086">
    <property type="entry name" value="CYTOCHROME_P450"/>
    <property type="match status" value="1"/>
</dbReference>
<gene>
    <name evidence="12" type="ORF">LshimejAT787_0904980</name>
</gene>
<dbReference type="OrthoDB" id="2789670at2759"/>
<feature type="transmembrane region" description="Helical" evidence="11">
    <location>
        <begin position="6"/>
        <end position="24"/>
    </location>
</feature>
<evidence type="ECO:0000256" key="7">
    <source>
        <dbReference type="ARBA" id="ARBA00023004"/>
    </source>
</evidence>
<keyword evidence="11" id="KW-0812">Transmembrane</keyword>
<dbReference type="SUPFAM" id="SSF48264">
    <property type="entry name" value="Cytochrome P450"/>
    <property type="match status" value="1"/>
</dbReference>
<evidence type="ECO:0000313" key="12">
    <source>
        <dbReference type="EMBL" id="GLB41283.1"/>
    </source>
</evidence>
<dbReference type="InterPro" id="IPR050364">
    <property type="entry name" value="Cytochrome_P450_fung"/>
</dbReference>